<keyword evidence="2" id="KW-0378">Hydrolase</keyword>
<evidence type="ECO:0000256" key="6">
    <source>
        <dbReference type="SAM" id="MobiDB-lite"/>
    </source>
</evidence>
<evidence type="ECO:0000256" key="2">
    <source>
        <dbReference type="ARBA" id="ARBA00022801"/>
    </source>
</evidence>
<dbReference type="OrthoDB" id="8737820at2"/>
<accession>A0A2T5BT71</accession>
<evidence type="ECO:0000256" key="3">
    <source>
        <dbReference type="ARBA" id="ARBA00023085"/>
    </source>
</evidence>
<dbReference type="PANTHER" id="PTHR42970:SF1">
    <property type="entry name" value="PECTATE LYASE C-RELATED"/>
    <property type="match status" value="1"/>
</dbReference>
<feature type="chain" id="PRO_5015647955" evidence="7">
    <location>
        <begin position="27"/>
        <end position="1290"/>
    </location>
</feature>
<dbReference type="InterPro" id="IPR000070">
    <property type="entry name" value="Pectinesterase_cat"/>
</dbReference>
<feature type="region of interest" description="Disordered" evidence="6">
    <location>
        <begin position="378"/>
        <end position="458"/>
    </location>
</feature>
<dbReference type="RefSeq" id="WP_107824001.1">
    <property type="nucleotide sequence ID" value="NZ_QAAD01000038.1"/>
</dbReference>
<keyword evidence="1" id="KW-0479">Metal-binding</keyword>
<dbReference type="NCBIfam" id="TIGR04183">
    <property type="entry name" value="Por_Secre_tail"/>
    <property type="match status" value="1"/>
</dbReference>
<comment type="caution">
    <text evidence="9">The sequence shown here is derived from an EMBL/GenBank/DDBJ whole genome shotgun (WGS) entry which is preliminary data.</text>
</comment>
<dbReference type="InterPro" id="IPR026444">
    <property type="entry name" value="Secre_tail"/>
</dbReference>
<keyword evidence="4" id="KW-0325">Glycoprotein</keyword>
<evidence type="ECO:0000256" key="1">
    <source>
        <dbReference type="ARBA" id="ARBA00022723"/>
    </source>
</evidence>
<dbReference type="Pfam" id="PF01095">
    <property type="entry name" value="Pectinesterase"/>
    <property type="match status" value="1"/>
</dbReference>
<dbReference type="Proteomes" id="UP000243525">
    <property type="component" value="Unassembled WGS sequence"/>
</dbReference>
<dbReference type="GO" id="GO:0042545">
    <property type="term" value="P:cell wall modification"/>
    <property type="evidence" value="ECO:0007669"/>
    <property type="project" value="InterPro"/>
</dbReference>
<dbReference type="Gene3D" id="2.60.40.10">
    <property type="entry name" value="Immunoglobulins"/>
    <property type="match status" value="1"/>
</dbReference>
<dbReference type="EMBL" id="QAAD01000038">
    <property type="protein sequence ID" value="PTN02620.1"/>
    <property type="molecule type" value="Genomic_DNA"/>
</dbReference>
<protein>
    <submittedName>
        <fullName evidence="9">Putative secreted protein (Por secretion system target)</fullName>
    </submittedName>
</protein>
<dbReference type="SUPFAM" id="SSF51126">
    <property type="entry name" value="Pectin lyase-like"/>
    <property type="match status" value="2"/>
</dbReference>
<sequence>MKRKNKILSTIYILICFCLTCTTAGAQNIPAFPGAEGYGKYTTGGRGGQVFYVTTLDDNNNPGSLRYAINQSGPRTILFQVSGTIQLTAPLNINNGDLTIAGHSAPGDGICLRDYTVQINASNIIIRYLRFRLGDSSISDTTPQEDAIWGRRQSDIIIDHCSMSWSIDECASFYDNENFTLQWCILSESLRNSGHPKGAHGYGGIWGGQQASFHHNLLADHDSRNPRFCGSRYSNEPDLEVVDFRNNVLWNWGSNNAYAAEGGRYNLINNYYKAGPASSNTSRLVQPYADNGGNNQPAGTYGQFYVDGNISTASSSTTADNWNGVQMHSSSFATYAPGVTIDDLKLDEPVSPPEITTQTAEEAYTQVLKYAGASLSRDEVDTRITDDVSSGTPTYTDGGNGSTDGLIDTQDAVGGWPSLSATAAPADSDLDGMPDDWEDANDLNKSDASDGNQTSLDGSYTNLEVYLAEVVSEITDKQNGGSPSNNNSSVSWPFDTDATSYITTGNIVGYEPATDGSNLRYYAQTHDDFTIDGTSDVVKIASYYIGANWTAETGPADNRYLELKASPKTGGTLEVNEISMYLGAWFTQNFKASIYYSTDENFTPATGTPLAEDISLTSAVLNLFGGTLDTPVTVNDGETLYVRIYPWNLADEGQWKLMTIYQAQIAGMVSGVEADMPSVSTDQVNEISTTSAKISATISSDGGAPVTESGIAYSTSPTPTISGQKLIDGTTSGTFAATVTELTAGTTYYARAYATNSAGTAYGSELSFTTLSELTAPEVSTSSVSNILAITALAKGNVSAWGGSEVTERGFCWSSTNDQPTIADSYLAVDGDLGSYSSELYPLTEASLYYVRAYAKNATGTGYGEVITFETQAKSPDITIVVAADGSGDYTTVQAAFDAVQENYTGTTTIEVRPGTYYEKLILTKNKVNVVLKGEDALTTILTYDDYAGKSDGAGGTLGTSGSYSVAIEADDFVAENITFENTIQNDGSRSSEQAVALRTNGDRQQFYNCRITGYQDTYYAWGGRKIGRVYIKNCYIEGSVDFIFGRQIVIFDNCELHCNRNNSVITAPNTNSTTAFGFVFFDCEITSDQTDFMGNTISTIYLGRPWQQEPKSAYIHCEEPANLAAIGWTTMTDNLSPVFAEYNCYGDGASTTSRGNQGVILTTEQAEEYSMENIFAKTSDPSFAYDWIPAYIITASDDLEELATATSLQNYPNPARVSTTIGFTLEEAATVNLAIFNSSGILVKQVLSAYQAYPGVHQETISVEELVPGLYFYILEANGQRSTQKMIIL</sequence>
<feature type="compositionally biased region" description="Acidic residues" evidence="6">
    <location>
        <begin position="428"/>
        <end position="441"/>
    </location>
</feature>
<dbReference type="InterPro" id="IPR013783">
    <property type="entry name" value="Ig-like_fold"/>
</dbReference>
<evidence type="ECO:0000313" key="10">
    <source>
        <dbReference type="Proteomes" id="UP000243525"/>
    </source>
</evidence>
<dbReference type="Gene3D" id="2.160.20.10">
    <property type="entry name" value="Single-stranded right-handed beta-helix, Pectin lyase-like"/>
    <property type="match status" value="2"/>
</dbReference>
<dbReference type="SUPFAM" id="SSF49265">
    <property type="entry name" value="Fibronectin type III"/>
    <property type="match status" value="1"/>
</dbReference>
<feature type="compositionally biased region" description="Polar residues" evidence="6">
    <location>
        <begin position="449"/>
        <end position="458"/>
    </location>
</feature>
<dbReference type="InterPro" id="IPR012334">
    <property type="entry name" value="Pectin_lyas_fold"/>
</dbReference>
<feature type="domain" description="Fibronectin type-III" evidence="8">
    <location>
        <begin position="678"/>
        <end position="778"/>
    </location>
</feature>
<dbReference type="InterPro" id="IPR052063">
    <property type="entry name" value="Polysaccharide_Lyase_1"/>
</dbReference>
<reference evidence="9 10" key="1">
    <citation type="submission" date="2018-04" db="EMBL/GenBank/DDBJ databases">
        <title>Genomic Encyclopedia of Archaeal and Bacterial Type Strains, Phase II (KMG-II): from individual species to whole genera.</title>
        <authorList>
            <person name="Goeker M."/>
        </authorList>
    </citation>
    <scope>NUCLEOTIDE SEQUENCE [LARGE SCALE GENOMIC DNA]</scope>
    <source>
        <strain evidence="9 10">DSM 28823</strain>
    </source>
</reference>
<organism evidence="9 10">
    <name type="scientific">Mangrovibacterium marinum</name>
    <dbReference type="NCBI Taxonomy" id="1639118"/>
    <lineage>
        <taxon>Bacteria</taxon>
        <taxon>Pseudomonadati</taxon>
        <taxon>Bacteroidota</taxon>
        <taxon>Bacteroidia</taxon>
        <taxon>Marinilabiliales</taxon>
        <taxon>Prolixibacteraceae</taxon>
        <taxon>Mangrovibacterium</taxon>
    </lineage>
</organism>
<dbReference type="InterPro" id="IPR036116">
    <property type="entry name" value="FN3_sf"/>
</dbReference>
<dbReference type="GO" id="GO:0046872">
    <property type="term" value="F:metal ion binding"/>
    <property type="evidence" value="ECO:0007669"/>
    <property type="project" value="UniProtKB-KW"/>
</dbReference>
<evidence type="ECO:0000256" key="5">
    <source>
        <dbReference type="PROSITE-ProRule" id="PRU10040"/>
    </source>
</evidence>
<feature type="signal peptide" evidence="7">
    <location>
        <begin position="1"/>
        <end position="26"/>
    </location>
</feature>
<dbReference type="Pfam" id="PF18962">
    <property type="entry name" value="Por_Secre_tail"/>
    <property type="match status" value="1"/>
</dbReference>
<feature type="active site" evidence="5">
    <location>
        <position position="1042"/>
    </location>
</feature>
<feature type="compositionally biased region" description="Polar residues" evidence="6">
    <location>
        <begin position="387"/>
        <end position="397"/>
    </location>
</feature>
<evidence type="ECO:0000256" key="7">
    <source>
        <dbReference type="SAM" id="SignalP"/>
    </source>
</evidence>
<keyword evidence="10" id="KW-1185">Reference proteome</keyword>
<proteinExistence type="predicted"/>
<dbReference type="InterPro" id="IPR003961">
    <property type="entry name" value="FN3_dom"/>
</dbReference>
<dbReference type="PROSITE" id="PS50853">
    <property type="entry name" value="FN3"/>
    <property type="match status" value="1"/>
</dbReference>
<evidence type="ECO:0000256" key="4">
    <source>
        <dbReference type="ARBA" id="ARBA00023180"/>
    </source>
</evidence>
<dbReference type="PROSITE" id="PS00503">
    <property type="entry name" value="PECTINESTERASE_2"/>
    <property type="match status" value="1"/>
</dbReference>
<dbReference type="InterPro" id="IPR033131">
    <property type="entry name" value="Pectinesterase_Asp_AS"/>
</dbReference>
<gene>
    <name evidence="9" type="ORF">C8N47_1381</name>
</gene>
<dbReference type="InterPro" id="IPR011050">
    <property type="entry name" value="Pectin_lyase_fold/virulence"/>
</dbReference>
<name>A0A2T5BT71_9BACT</name>
<dbReference type="PANTHER" id="PTHR42970">
    <property type="entry name" value="PECTATE LYASE C-RELATED"/>
    <property type="match status" value="1"/>
</dbReference>
<evidence type="ECO:0000259" key="8">
    <source>
        <dbReference type="PROSITE" id="PS50853"/>
    </source>
</evidence>
<dbReference type="GO" id="GO:0030599">
    <property type="term" value="F:pectinesterase activity"/>
    <property type="evidence" value="ECO:0007669"/>
    <property type="project" value="InterPro"/>
</dbReference>
<keyword evidence="7" id="KW-0732">Signal</keyword>
<evidence type="ECO:0000313" key="9">
    <source>
        <dbReference type="EMBL" id="PTN02620.1"/>
    </source>
</evidence>
<keyword evidence="3" id="KW-0063">Aspartyl esterase</keyword>